<comment type="subcellular location">
    <subcellularLocation>
        <location evidence="1">Cytoplasm</location>
        <location evidence="1">Cytoskeleton</location>
    </subcellularLocation>
</comment>
<evidence type="ECO:0000313" key="10">
    <source>
        <dbReference type="EMBL" id="CAF1078501.1"/>
    </source>
</evidence>
<evidence type="ECO:0000256" key="2">
    <source>
        <dbReference type="ARBA" id="ARBA00022490"/>
    </source>
</evidence>
<evidence type="ECO:0000256" key="3">
    <source>
        <dbReference type="ARBA" id="ARBA00022723"/>
    </source>
</evidence>
<feature type="domain" description="ZZ-type" evidence="9">
    <location>
        <begin position="4"/>
        <end position="60"/>
    </location>
</feature>
<organism evidence="10 11">
    <name type="scientific">Rotaria sordida</name>
    <dbReference type="NCBI Taxonomy" id="392033"/>
    <lineage>
        <taxon>Eukaryota</taxon>
        <taxon>Metazoa</taxon>
        <taxon>Spiralia</taxon>
        <taxon>Gnathifera</taxon>
        <taxon>Rotifera</taxon>
        <taxon>Eurotatoria</taxon>
        <taxon>Bdelloidea</taxon>
        <taxon>Philodinida</taxon>
        <taxon>Philodinidae</taxon>
        <taxon>Rotaria</taxon>
    </lineage>
</organism>
<keyword evidence="5" id="KW-0862">Zinc</keyword>
<accession>A0A814MH81</accession>
<reference evidence="10" key="1">
    <citation type="submission" date="2021-02" db="EMBL/GenBank/DDBJ databases">
        <authorList>
            <person name="Nowell W R."/>
        </authorList>
    </citation>
    <scope>NUCLEOTIDE SEQUENCE</scope>
</reference>
<keyword evidence="2" id="KW-0963">Cytoplasm</keyword>
<dbReference type="PROSITE" id="PS50135">
    <property type="entry name" value="ZF_ZZ_2"/>
    <property type="match status" value="1"/>
</dbReference>
<keyword evidence="7" id="KW-0206">Cytoskeleton</keyword>
<dbReference type="Proteomes" id="UP000663864">
    <property type="component" value="Unassembled WGS sequence"/>
</dbReference>
<dbReference type="GO" id="GO:0008270">
    <property type="term" value="F:zinc ion binding"/>
    <property type="evidence" value="ECO:0007669"/>
    <property type="project" value="UniProtKB-KW"/>
</dbReference>
<dbReference type="PANTHER" id="PTHR12268">
    <property type="entry name" value="E3 UBIQUITIN-PROTEIN LIGASE KCMF1"/>
    <property type="match status" value="1"/>
</dbReference>
<protein>
    <recommendedName>
        <fullName evidence="9">ZZ-type domain-containing protein</fullName>
    </recommendedName>
</protein>
<evidence type="ECO:0000256" key="8">
    <source>
        <dbReference type="PROSITE-ProRule" id="PRU00228"/>
    </source>
</evidence>
<evidence type="ECO:0000313" key="11">
    <source>
        <dbReference type="Proteomes" id="UP000663864"/>
    </source>
</evidence>
<keyword evidence="3" id="KW-0479">Metal-binding</keyword>
<evidence type="ECO:0000259" key="9">
    <source>
        <dbReference type="PROSITE" id="PS50135"/>
    </source>
</evidence>
<proteinExistence type="predicted"/>
<dbReference type="SUPFAM" id="SSF57850">
    <property type="entry name" value="RING/U-box"/>
    <property type="match status" value="1"/>
</dbReference>
<dbReference type="PROSITE" id="PS01357">
    <property type="entry name" value="ZF_ZZ_1"/>
    <property type="match status" value="1"/>
</dbReference>
<dbReference type="Gene3D" id="3.30.60.90">
    <property type="match status" value="1"/>
</dbReference>
<dbReference type="PANTHER" id="PTHR12268:SF14">
    <property type="entry name" value="DYSTROPHIN-1"/>
    <property type="match status" value="1"/>
</dbReference>
<evidence type="ECO:0000256" key="4">
    <source>
        <dbReference type="ARBA" id="ARBA00022771"/>
    </source>
</evidence>
<comment type="caution">
    <text evidence="10">The sequence shown here is derived from an EMBL/GenBank/DDBJ whole genome shotgun (WGS) entry which is preliminary data.</text>
</comment>
<evidence type="ECO:0000256" key="1">
    <source>
        <dbReference type="ARBA" id="ARBA00004245"/>
    </source>
</evidence>
<dbReference type="CDD" id="cd02338">
    <property type="entry name" value="ZZ_PCMF_like"/>
    <property type="match status" value="1"/>
</dbReference>
<dbReference type="InterPro" id="IPR043145">
    <property type="entry name" value="Znf_ZZ_sf"/>
</dbReference>
<keyword evidence="6" id="KW-0106">Calcium</keyword>
<evidence type="ECO:0000256" key="6">
    <source>
        <dbReference type="ARBA" id="ARBA00022837"/>
    </source>
</evidence>
<keyword evidence="4 8" id="KW-0863">Zinc-finger</keyword>
<dbReference type="SMART" id="SM00291">
    <property type="entry name" value="ZnF_ZZ"/>
    <property type="match status" value="1"/>
</dbReference>
<sequence length="75" mass="8505">MPVHKDVLCDSCGAMNFAGLRYRCEICIDYDLCGACYDNDKESLQHSKSHSMKCIPEPTPRRVSSKRAITKSFFV</sequence>
<gene>
    <name evidence="10" type="ORF">ZHD862_LOCUS16456</name>
</gene>
<dbReference type="Pfam" id="PF00569">
    <property type="entry name" value="ZZ"/>
    <property type="match status" value="1"/>
</dbReference>
<evidence type="ECO:0000256" key="7">
    <source>
        <dbReference type="ARBA" id="ARBA00023212"/>
    </source>
</evidence>
<dbReference type="AlphaFoldDB" id="A0A814MH81"/>
<dbReference type="EMBL" id="CAJNOT010000777">
    <property type="protein sequence ID" value="CAF1078501.1"/>
    <property type="molecule type" value="Genomic_DNA"/>
</dbReference>
<dbReference type="InterPro" id="IPR000433">
    <property type="entry name" value="Znf_ZZ"/>
</dbReference>
<evidence type="ECO:0000256" key="5">
    <source>
        <dbReference type="ARBA" id="ARBA00022833"/>
    </source>
</evidence>
<dbReference type="GO" id="GO:0005886">
    <property type="term" value="C:plasma membrane"/>
    <property type="evidence" value="ECO:0007669"/>
    <property type="project" value="TreeGrafter"/>
</dbReference>
<dbReference type="InterPro" id="IPR050774">
    <property type="entry name" value="KCMF1/Dystrophin"/>
</dbReference>
<name>A0A814MH81_9BILA</name>